<dbReference type="InterPro" id="IPR036641">
    <property type="entry name" value="HPT_dom_sf"/>
</dbReference>
<dbReference type="InterPro" id="IPR003594">
    <property type="entry name" value="HATPase_dom"/>
</dbReference>
<evidence type="ECO:0000256" key="15">
    <source>
        <dbReference type="SAM" id="SignalP"/>
    </source>
</evidence>
<dbReference type="InterPro" id="IPR004358">
    <property type="entry name" value="Sig_transdc_His_kin-like_C"/>
</dbReference>
<keyword evidence="9" id="KW-1133">Transmembrane helix</keyword>
<dbReference type="SMART" id="SM00062">
    <property type="entry name" value="PBPb"/>
    <property type="match status" value="1"/>
</dbReference>
<evidence type="ECO:0000256" key="14">
    <source>
        <dbReference type="SAM" id="MobiDB-lite"/>
    </source>
</evidence>
<dbReference type="EMBL" id="CATZLL010000005">
    <property type="protein sequence ID" value="CAJ0813732.1"/>
    <property type="molecule type" value="Genomic_DNA"/>
</dbReference>
<evidence type="ECO:0000256" key="11">
    <source>
        <dbReference type="ARBA" id="ARBA00023136"/>
    </source>
</evidence>
<proteinExistence type="predicted"/>
<keyword evidence="6" id="KW-0812">Transmembrane</keyword>
<evidence type="ECO:0000259" key="17">
    <source>
        <dbReference type="PROSITE" id="PS50110"/>
    </source>
</evidence>
<feature type="domain" description="HPt" evidence="18">
    <location>
        <begin position="738"/>
        <end position="829"/>
    </location>
</feature>
<dbReference type="SUPFAM" id="SSF53850">
    <property type="entry name" value="Periplasmic binding protein-like II"/>
    <property type="match status" value="1"/>
</dbReference>
<dbReference type="SMART" id="SM00448">
    <property type="entry name" value="REC"/>
    <property type="match status" value="1"/>
</dbReference>
<dbReference type="InterPro" id="IPR001789">
    <property type="entry name" value="Sig_transdc_resp-reg_receiver"/>
</dbReference>
<keyword evidence="10" id="KW-0902">Two-component regulatory system</keyword>
<dbReference type="InterPro" id="IPR036890">
    <property type="entry name" value="HATPase_C_sf"/>
</dbReference>
<comment type="caution">
    <text evidence="19">The sequence shown here is derived from an EMBL/GenBank/DDBJ whole genome shotgun (WGS) entry which is preliminary data.</text>
</comment>
<feature type="modified residue" description="Phosphohistidine" evidence="12">
    <location>
        <position position="777"/>
    </location>
</feature>
<keyword evidence="11" id="KW-0472">Membrane</keyword>
<dbReference type="InterPro" id="IPR001638">
    <property type="entry name" value="Solute-binding_3/MltF_N"/>
</dbReference>
<dbReference type="CDD" id="cd00088">
    <property type="entry name" value="HPT"/>
    <property type="match status" value="1"/>
</dbReference>
<dbReference type="InterPro" id="IPR003661">
    <property type="entry name" value="HisK_dim/P_dom"/>
</dbReference>
<dbReference type="PANTHER" id="PTHR45339">
    <property type="entry name" value="HYBRID SIGNAL TRANSDUCTION HISTIDINE KINASE J"/>
    <property type="match status" value="1"/>
</dbReference>
<comment type="catalytic activity">
    <reaction evidence="1">
        <text>ATP + protein L-histidine = ADP + protein N-phospho-L-histidine.</text>
        <dbReference type="EC" id="2.7.13.3"/>
    </reaction>
</comment>
<feature type="modified residue" description="4-aspartylphosphate" evidence="13">
    <location>
        <position position="650"/>
    </location>
</feature>
<dbReference type="Gene3D" id="1.10.287.130">
    <property type="match status" value="1"/>
</dbReference>
<keyword evidence="20" id="KW-1185">Reference proteome</keyword>
<evidence type="ECO:0000256" key="7">
    <source>
        <dbReference type="ARBA" id="ARBA00022741"/>
    </source>
</evidence>
<evidence type="ECO:0000256" key="6">
    <source>
        <dbReference type="ARBA" id="ARBA00022692"/>
    </source>
</evidence>
<dbReference type="SUPFAM" id="SSF47226">
    <property type="entry name" value="Histidine-containing phosphotransfer domain, HPT domain"/>
    <property type="match status" value="1"/>
</dbReference>
<evidence type="ECO:0000313" key="20">
    <source>
        <dbReference type="Proteomes" id="UP001189757"/>
    </source>
</evidence>
<feature type="domain" description="Histidine kinase" evidence="16">
    <location>
        <begin position="324"/>
        <end position="547"/>
    </location>
</feature>
<dbReference type="CDD" id="cd17546">
    <property type="entry name" value="REC_hyHK_CKI1_RcsC-like"/>
    <property type="match status" value="1"/>
</dbReference>
<dbReference type="CDD" id="cd00082">
    <property type="entry name" value="HisKA"/>
    <property type="match status" value="1"/>
</dbReference>
<feature type="domain" description="Response regulatory" evidence="17">
    <location>
        <begin position="601"/>
        <end position="719"/>
    </location>
</feature>
<gene>
    <name evidence="19" type="primary">rcsC_8</name>
    <name evidence="19" type="ORF">LMG18101_02013</name>
</gene>
<dbReference type="GO" id="GO:0004673">
    <property type="term" value="F:protein histidine kinase activity"/>
    <property type="evidence" value="ECO:0007669"/>
    <property type="project" value="UniProtKB-EC"/>
</dbReference>
<dbReference type="SUPFAM" id="SSF47384">
    <property type="entry name" value="Homodimeric domain of signal transducing histidine kinase"/>
    <property type="match status" value="1"/>
</dbReference>
<dbReference type="InterPro" id="IPR036097">
    <property type="entry name" value="HisK_dim/P_sf"/>
</dbReference>
<dbReference type="EC" id="2.7.13.3" evidence="3"/>
<accession>A0ABM9K3I3</accession>
<keyword evidence="19" id="KW-0418">Kinase</keyword>
<dbReference type="PRINTS" id="PR00344">
    <property type="entry name" value="BCTRLSENSOR"/>
</dbReference>
<keyword evidence="19" id="KW-0808">Transferase</keyword>
<dbReference type="InterPro" id="IPR011006">
    <property type="entry name" value="CheY-like_superfamily"/>
</dbReference>
<evidence type="ECO:0000313" key="19">
    <source>
        <dbReference type="EMBL" id="CAJ0813732.1"/>
    </source>
</evidence>
<dbReference type="Gene3D" id="3.30.565.10">
    <property type="entry name" value="Histidine kinase-like ATPase, C-terminal domain"/>
    <property type="match status" value="1"/>
</dbReference>
<feature type="signal peptide" evidence="15">
    <location>
        <begin position="1"/>
        <end position="25"/>
    </location>
</feature>
<reference evidence="19 20" key="1">
    <citation type="submission" date="2023-07" db="EMBL/GenBank/DDBJ databases">
        <authorList>
            <person name="Peeters C."/>
        </authorList>
    </citation>
    <scope>NUCLEOTIDE SEQUENCE [LARGE SCALE GENOMIC DNA]</scope>
    <source>
        <strain evidence="19 20">LMG 18101</strain>
    </source>
</reference>
<dbReference type="RefSeq" id="WP_316680985.1">
    <property type="nucleotide sequence ID" value="NZ_CATZLL010000005.1"/>
</dbReference>
<dbReference type="InterPro" id="IPR005467">
    <property type="entry name" value="His_kinase_dom"/>
</dbReference>
<evidence type="ECO:0000256" key="2">
    <source>
        <dbReference type="ARBA" id="ARBA00004651"/>
    </source>
</evidence>
<dbReference type="Gene3D" id="1.20.120.160">
    <property type="entry name" value="HPT domain"/>
    <property type="match status" value="1"/>
</dbReference>
<evidence type="ECO:0000256" key="10">
    <source>
        <dbReference type="ARBA" id="ARBA00023012"/>
    </source>
</evidence>
<evidence type="ECO:0000256" key="13">
    <source>
        <dbReference type="PROSITE-ProRule" id="PRU00169"/>
    </source>
</evidence>
<keyword evidence="15" id="KW-0732">Signal</keyword>
<keyword evidence="4" id="KW-1003">Cell membrane</keyword>
<evidence type="ECO:0000256" key="9">
    <source>
        <dbReference type="ARBA" id="ARBA00022989"/>
    </source>
</evidence>
<comment type="subcellular location">
    <subcellularLocation>
        <location evidence="2">Cell membrane</location>
        <topology evidence="2">Multi-pass membrane protein</topology>
    </subcellularLocation>
</comment>
<dbReference type="Pfam" id="PF00072">
    <property type="entry name" value="Response_reg"/>
    <property type="match status" value="1"/>
</dbReference>
<sequence length="833" mass="90558">MSLRRRLARCLTACALVVAGWPLLAAAQQTPQFTPQERAWIAQHPVVRVAYRENWKPFEYIEQGKPQGLASSYLDAISRVSGLRFEPVPINNWAQSRNAFLKGEVDLLPSLSTLAASDSLKQQLLLTDQYFMGATLAVARASQRTIFHLNELDGMTVAIIGGGATEILMREKLPRAHLLLFDSTDAALQAVADGSADVAAATNYAAEPLLRRRFANALHVSGVLTDLPVPLFMGVRTDQPLLRSILDKSLHSLTAADTDVFERHWLEVVDYGAPSYGSILRYRARELALVAAAIAGILFLAWRARVQRQRAERSEREKTRFLAVMSHEIRTPMNAILSSVELLQRTPLDDRQKRLTDVATTASQTLLVLLDDVLDISKLEAQRVELELLPTPILPWINDALDVVRWRAERKGLALTFMSGVDPSLCLRIDPTRTRQILLNLLSNAVKFTEHGGVTVRMSYVPAAKRGAAGTLTIDVADTGVGIAQKDQRTIFKAFQQADSSTTRRFGGTGLGLSISRELVRLMRGRIEVQSTPGAGTVFTVILPAEVATMEEAQAAAARPVTDARTTTIAPEPVGLPDAEPQTAPPQTVSVTAQTGKPRPRVLVVDDQPTNLMVIEDQLNTLGCDAELAADGAQALEKAAAQTFDLILMDCYLPDIDGYAVTARIRSREAGAGTHTPILAISAAVDEEHQQRVMESGMDGMLTKPIRLDALRDMIDLWCDVAGSDDSQNTLRAVTPAPAGEDRDLWSIYLDSLDDDLESLAHALDARDPTAARYVAHRIKGAALTVEQAAIAERARVLEAALAQAGAIPADAPAALAELRGQRDQLRADSTVG</sequence>
<dbReference type="PROSITE" id="PS50110">
    <property type="entry name" value="RESPONSE_REGULATORY"/>
    <property type="match status" value="1"/>
</dbReference>
<feature type="chain" id="PRO_5046530007" description="histidine kinase" evidence="15">
    <location>
        <begin position="26"/>
        <end position="833"/>
    </location>
</feature>
<evidence type="ECO:0000256" key="5">
    <source>
        <dbReference type="ARBA" id="ARBA00022553"/>
    </source>
</evidence>
<organism evidence="19 20">
    <name type="scientific">Ralstonia flaminis</name>
    <dbReference type="NCBI Taxonomy" id="3058597"/>
    <lineage>
        <taxon>Bacteria</taxon>
        <taxon>Pseudomonadati</taxon>
        <taxon>Pseudomonadota</taxon>
        <taxon>Betaproteobacteria</taxon>
        <taxon>Burkholderiales</taxon>
        <taxon>Burkholderiaceae</taxon>
        <taxon>Ralstonia</taxon>
    </lineage>
</organism>
<dbReference type="Pfam" id="PF00512">
    <property type="entry name" value="HisKA"/>
    <property type="match status" value="1"/>
</dbReference>
<dbReference type="Gene3D" id="3.40.50.2300">
    <property type="match status" value="1"/>
</dbReference>
<dbReference type="Pfam" id="PF02518">
    <property type="entry name" value="HATPase_c"/>
    <property type="match status" value="1"/>
</dbReference>
<dbReference type="Pfam" id="PF00497">
    <property type="entry name" value="SBP_bac_3"/>
    <property type="match status" value="1"/>
</dbReference>
<evidence type="ECO:0000259" key="18">
    <source>
        <dbReference type="PROSITE" id="PS50894"/>
    </source>
</evidence>
<evidence type="ECO:0000259" key="16">
    <source>
        <dbReference type="PROSITE" id="PS50109"/>
    </source>
</evidence>
<dbReference type="CDD" id="cd01007">
    <property type="entry name" value="PBP2_BvgS_HisK_like"/>
    <property type="match status" value="1"/>
</dbReference>
<dbReference type="InterPro" id="IPR008207">
    <property type="entry name" value="Sig_transdc_His_kin_Hpt_dom"/>
</dbReference>
<dbReference type="CDD" id="cd16922">
    <property type="entry name" value="HATPase_EvgS-ArcB-TorS-like"/>
    <property type="match status" value="1"/>
</dbReference>
<keyword evidence="5 13" id="KW-0597">Phosphoprotein</keyword>
<dbReference type="Proteomes" id="UP001189757">
    <property type="component" value="Unassembled WGS sequence"/>
</dbReference>
<evidence type="ECO:0000256" key="1">
    <source>
        <dbReference type="ARBA" id="ARBA00000085"/>
    </source>
</evidence>
<keyword evidence="7" id="KW-0547">Nucleotide-binding</keyword>
<dbReference type="PROSITE" id="PS50109">
    <property type="entry name" value="HIS_KIN"/>
    <property type="match status" value="1"/>
</dbReference>
<dbReference type="Gene3D" id="3.40.190.10">
    <property type="entry name" value="Periplasmic binding protein-like II"/>
    <property type="match status" value="2"/>
</dbReference>
<evidence type="ECO:0000256" key="8">
    <source>
        <dbReference type="ARBA" id="ARBA00022840"/>
    </source>
</evidence>
<dbReference type="PANTHER" id="PTHR45339:SF1">
    <property type="entry name" value="HYBRID SIGNAL TRANSDUCTION HISTIDINE KINASE J"/>
    <property type="match status" value="1"/>
</dbReference>
<dbReference type="SMART" id="SM00387">
    <property type="entry name" value="HATPase_c"/>
    <property type="match status" value="1"/>
</dbReference>
<dbReference type="SUPFAM" id="SSF52172">
    <property type="entry name" value="CheY-like"/>
    <property type="match status" value="1"/>
</dbReference>
<name>A0ABM9K3I3_9RALS</name>
<protein>
    <recommendedName>
        <fullName evidence="3">histidine kinase</fullName>
        <ecNumber evidence="3">2.7.13.3</ecNumber>
    </recommendedName>
</protein>
<dbReference type="SUPFAM" id="SSF55874">
    <property type="entry name" value="ATPase domain of HSP90 chaperone/DNA topoisomerase II/histidine kinase"/>
    <property type="match status" value="1"/>
</dbReference>
<evidence type="ECO:0000256" key="4">
    <source>
        <dbReference type="ARBA" id="ARBA00022475"/>
    </source>
</evidence>
<evidence type="ECO:0000256" key="12">
    <source>
        <dbReference type="PROSITE-ProRule" id="PRU00110"/>
    </source>
</evidence>
<dbReference type="Pfam" id="PF01627">
    <property type="entry name" value="Hpt"/>
    <property type="match status" value="1"/>
</dbReference>
<keyword evidence="8" id="KW-0067">ATP-binding</keyword>
<feature type="compositionally biased region" description="Polar residues" evidence="14">
    <location>
        <begin position="585"/>
        <end position="595"/>
    </location>
</feature>
<feature type="region of interest" description="Disordered" evidence="14">
    <location>
        <begin position="558"/>
        <end position="595"/>
    </location>
</feature>
<dbReference type="SMART" id="SM00388">
    <property type="entry name" value="HisKA"/>
    <property type="match status" value="1"/>
</dbReference>
<evidence type="ECO:0000256" key="3">
    <source>
        <dbReference type="ARBA" id="ARBA00012438"/>
    </source>
</evidence>
<dbReference type="PROSITE" id="PS50894">
    <property type="entry name" value="HPT"/>
    <property type="match status" value="1"/>
</dbReference>